<organism evidence="1 2">
    <name type="scientific">Scylla paramamosain</name>
    <name type="common">Mud crab</name>
    <dbReference type="NCBI Taxonomy" id="85552"/>
    <lineage>
        <taxon>Eukaryota</taxon>
        <taxon>Metazoa</taxon>
        <taxon>Ecdysozoa</taxon>
        <taxon>Arthropoda</taxon>
        <taxon>Crustacea</taxon>
        <taxon>Multicrustacea</taxon>
        <taxon>Malacostraca</taxon>
        <taxon>Eumalacostraca</taxon>
        <taxon>Eucarida</taxon>
        <taxon>Decapoda</taxon>
        <taxon>Pleocyemata</taxon>
        <taxon>Brachyura</taxon>
        <taxon>Eubrachyura</taxon>
        <taxon>Portunoidea</taxon>
        <taxon>Portunidae</taxon>
        <taxon>Portuninae</taxon>
        <taxon>Scylla</taxon>
    </lineage>
</organism>
<comment type="caution">
    <text evidence="1">The sequence shown here is derived from an EMBL/GenBank/DDBJ whole genome shotgun (WGS) entry which is preliminary data.</text>
</comment>
<dbReference type="EMBL" id="JARAKH010000013">
    <property type="protein sequence ID" value="KAK8397576.1"/>
    <property type="molecule type" value="Genomic_DNA"/>
</dbReference>
<evidence type="ECO:0000313" key="1">
    <source>
        <dbReference type="EMBL" id="KAK8397576.1"/>
    </source>
</evidence>
<dbReference type="Proteomes" id="UP001487740">
    <property type="component" value="Unassembled WGS sequence"/>
</dbReference>
<evidence type="ECO:0000313" key="2">
    <source>
        <dbReference type="Proteomes" id="UP001487740"/>
    </source>
</evidence>
<reference evidence="1 2" key="1">
    <citation type="submission" date="2023-03" db="EMBL/GenBank/DDBJ databases">
        <title>High-quality genome of Scylla paramamosain provides insights in environmental adaptation.</title>
        <authorList>
            <person name="Zhang L."/>
        </authorList>
    </citation>
    <scope>NUCLEOTIDE SEQUENCE [LARGE SCALE GENOMIC DNA]</scope>
    <source>
        <strain evidence="1">LZ_2023a</strain>
        <tissue evidence="1">Muscle</tissue>
    </source>
</reference>
<proteinExistence type="predicted"/>
<accession>A0AAW0UCR1</accession>
<name>A0AAW0UCR1_SCYPA</name>
<protein>
    <submittedName>
        <fullName evidence="1">Uncharacterized protein</fullName>
    </submittedName>
</protein>
<keyword evidence="2" id="KW-1185">Reference proteome</keyword>
<sequence length="123" mass="13539">MTRNCEEAYHVDEIEMLREARLITRRSDFRVKHSAQWVGGDQFTSSLPYPPRIVRDSRGPAESSIIPNRLLPSVASCLPLVSCPGKSPFSLAHFVISSLPSVSSSIKASALRVPITADARFPC</sequence>
<dbReference type="AlphaFoldDB" id="A0AAW0UCR1"/>
<gene>
    <name evidence="1" type="ORF">O3P69_004384</name>
</gene>